<evidence type="ECO:0000313" key="3">
    <source>
        <dbReference type="Proteomes" id="UP000281553"/>
    </source>
</evidence>
<sequence length="148" mass="16740">MVFKTEAKPNYEQATLRFVPTSQLCSGHESLLAKSYLKMFCTYGNTFGLKNVGDYPPTAIPLQSVQVNTSIINATADVVCNFAFRNDSDKTLETEFSFPLDSDSAVYHFEAKIGEKRLIAKCRERVEDRHIAKAKRDKFPEYSLQAEV</sequence>
<name>A0A3P7MR01_DIBLA</name>
<protein>
    <recommendedName>
        <fullName evidence="1">VIT domain-containing protein</fullName>
    </recommendedName>
</protein>
<dbReference type="PANTHER" id="PTHR45737">
    <property type="entry name" value="VON WILLEBRAND FACTOR A DOMAIN-CONTAINING PROTEIN 5A"/>
    <property type="match status" value="1"/>
</dbReference>
<dbReference type="AlphaFoldDB" id="A0A3P7MR01"/>
<reference evidence="2 3" key="1">
    <citation type="submission" date="2018-11" db="EMBL/GenBank/DDBJ databases">
        <authorList>
            <consortium name="Pathogen Informatics"/>
        </authorList>
    </citation>
    <scope>NUCLEOTIDE SEQUENCE [LARGE SCALE GENOMIC DNA]</scope>
</reference>
<proteinExistence type="predicted"/>
<dbReference type="OrthoDB" id="1729737at2759"/>
<dbReference type="PROSITE" id="PS51468">
    <property type="entry name" value="VIT"/>
    <property type="match status" value="1"/>
</dbReference>
<dbReference type="Proteomes" id="UP000281553">
    <property type="component" value="Unassembled WGS sequence"/>
</dbReference>
<dbReference type="Pfam" id="PF08487">
    <property type="entry name" value="VIT"/>
    <property type="match status" value="1"/>
</dbReference>
<dbReference type="InterPro" id="IPR013694">
    <property type="entry name" value="VIT"/>
</dbReference>
<dbReference type="PANTHER" id="PTHR45737:SF6">
    <property type="entry name" value="VON WILLEBRAND FACTOR A DOMAIN-CONTAINING PROTEIN 5A"/>
    <property type="match status" value="1"/>
</dbReference>
<dbReference type="EMBL" id="UYRU01081815">
    <property type="protein sequence ID" value="VDN32185.1"/>
    <property type="molecule type" value="Genomic_DNA"/>
</dbReference>
<keyword evidence="3" id="KW-1185">Reference proteome</keyword>
<evidence type="ECO:0000313" key="2">
    <source>
        <dbReference type="EMBL" id="VDN32185.1"/>
    </source>
</evidence>
<evidence type="ECO:0000259" key="1">
    <source>
        <dbReference type="PROSITE" id="PS51468"/>
    </source>
</evidence>
<accession>A0A3P7MR01</accession>
<gene>
    <name evidence="2" type="ORF">DILT_LOCUS15920</name>
</gene>
<feature type="domain" description="VIT" evidence="1">
    <location>
        <begin position="46"/>
        <end position="148"/>
    </location>
</feature>
<organism evidence="2 3">
    <name type="scientific">Dibothriocephalus latus</name>
    <name type="common">Fish tapeworm</name>
    <name type="synonym">Diphyllobothrium latum</name>
    <dbReference type="NCBI Taxonomy" id="60516"/>
    <lineage>
        <taxon>Eukaryota</taxon>
        <taxon>Metazoa</taxon>
        <taxon>Spiralia</taxon>
        <taxon>Lophotrochozoa</taxon>
        <taxon>Platyhelminthes</taxon>
        <taxon>Cestoda</taxon>
        <taxon>Eucestoda</taxon>
        <taxon>Diphyllobothriidea</taxon>
        <taxon>Diphyllobothriidae</taxon>
        <taxon>Dibothriocephalus</taxon>
    </lineage>
</organism>